<evidence type="ECO:0000256" key="1">
    <source>
        <dbReference type="ARBA" id="ARBA00008791"/>
    </source>
</evidence>
<keyword evidence="4" id="KW-1185">Reference proteome</keyword>
<sequence>MAARILCPVDLAHEKSWQIALPEAAREARLRDAELHLLCVVPDLGMSMVAQYFPEGHEREMLERAEADLARIAQETLPAGTAHQCHVAHGHPAEEILAAAERLGATLIVMASHKPDSLRTLFVSSMADRIVHHAPQSVLIVRGN</sequence>
<name>A0ABQ6LCA7_9RHOB</name>
<dbReference type="PRINTS" id="PR01438">
    <property type="entry name" value="UNVRSLSTRESS"/>
</dbReference>
<dbReference type="EMBL" id="BSYI01000001">
    <property type="protein sequence ID" value="GMG81018.1"/>
    <property type="molecule type" value="Genomic_DNA"/>
</dbReference>
<evidence type="ECO:0000313" key="3">
    <source>
        <dbReference type="EMBL" id="GMG81018.1"/>
    </source>
</evidence>
<dbReference type="PANTHER" id="PTHR46268">
    <property type="entry name" value="STRESS RESPONSE PROTEIN NHAX"/>
    <property type="match status" value="1"/>
</dbReference>
<dbReference type="Proteomes" id="UP001239909">
    <property type="component" value="Unassembled WGS sequence"/>
</dbReference>
<organism evidence="3 4">
    <name type="scientific">Paralimibaculum aggregatum</name>
    <dbReference type="NCBI Taxonomy" id="3036245"/>
    <lineage>
        <taxon>Bacteria</taxon>
        <taxon>Pseudomonadati</taxon>
        <taxon>Pseudomonadota</taxon>
        <taxon>Alphaproteobacteria</taxon>
        <taxon>Rhodobacterales</taxon>
        <taxon>Paracoccaceae</taxon>
        <taxon>Paralimibaculum</taxon>
    </lineage>
</organism>
<dbReference type="InterPro" id="IPR006016">
    <property type="entry name" value="UspA"/>
</dbReference>
<dbReference type="RefSeq" id="WP_285669634.1">
    <property type="nucleotide sequence ID" value="NZ_BSYI01000001.1"/>
</dbReference>
<gene>
    <name evidence="3" type="primary">uspF</name>
    <name evidence="3" type="ORF">LNKW23_02300</name>
</gene>
<dbReference type="PANTHER" id="PTHR46268:SF6">
    <property type="entry name" value="UNIVERSAL STRESS PROTEIN UP12"/>
    <property type="match status" value="1"/>
</dbReference>
<proteinExistence type="inferred from homology"/>
<dbReference type="InterPro" id="IPR014729">
    <property type="entry name" value="Rossmann-like_a/b/a_fold"/>
</dbReference>
<accession>A0ABQ6LCA7</accession>
<dbReference type="InterPro" id="IPR006015">
    <property type="entry name" value="Universal_stress_UspA"/>
</dbReference>
<comment type="caution">
    <text evidence="3">The sequence shown here is derived from an EMBL/GenBank/DDBJ whole genome shotgun (WGS) entry which is preliminary data.</text>
</comment>
<evidence type="ECO:0000313" key="4">
    <source>
        <dbReference type="Proteomes" id="UP001239909"/>
    </source>
</evidence>
<dbReference type="Pfam" id="PF00582">
    <property type="entry name" value="Usp"/>
    <property type="match status" value="1"/>
</dbReference>
<dbReference type="Gene3D" id="3.40.50.620">
    <property type="entry name" value="HUPs"/>
    <property type="match status" value="1"/>
</dbReference>
<feature type="domain" description="UspA" evidence="2">
    <location>
        <begin position="1"/>
        <end position="142"/>
    </location>
</feature>
<protein>
    <submittedName>
        <fullName evidence="3">Universal stress protein UspF</fullName>
    </submittedName>
</protein>
<dbReference type="SUPFAM" id="SSF52402">
    <property type="entry name" value="Adenine nucleotide alpha hydrolases-like"/>
    <property type="match status" value="1"/>
</dbReference>
<comment type="similarity">
    <text evidence="1">Belongs to the universal stress protein A family.</text>
</comment>
<dbReference type="CDD" id="cd00293">
    <property type="entry name" value="USP-like"/>
    <property type="match status" value="1"/>
</dbReference>
<evidence type="ECO:0000259" key="2">
    <source>
        <dbReference type="Pfam" id="PF00582"/>
    </source>
</evidence>
<reference evidence="3 4" key="1">
    <citation type="submission" date="2023-04" db="EMBL/GenBank/DDBJ databases">
        <title>Marinoamorphus aggregata gen. nov., sp. Nov., isolate from tissue of brittle star Ophioplocus japonicus.</title>
        <authorList>
            <person name="Kawano K."/>
            <person name="Sawayama S."/>
            <person name="Nakagawa S."/>
        </authorList>
    </citation>
    <scope>NUCLEOTIDE SEQUENCE [LARGE SCALE GENOMIC DNA]</scope>
    <source>
        <strain evidence="3 4">NKW23</strain>
    </source>
</reference>